<keyword evidence="2" id="KW-1185">Reference proteome</keyword>
<dbReference type="AlphaFoldDB" id="A0AAV4C2X0"/>
<dbReference type="Proteomes" id="UP000735302">
    <property type="component" value="Unassembled WGS sequence"/>
</dbReference>
<dbReference type="EMBL" id="BLXT01005778">
    <property type="protein sequence ID" value="GFO25962.1"/>
    <property type="molecule type" value="Genomic_DNA"/>
</dbReference>
<protein>
    <submittedName>
        <fullName evidence="1">Uncharacterized protein</fullName>
    </submittedName>
</protein>
<comment type="caution">
    <text evidence="1">The sequence shown here is derived from an EMBL/GenBank/DDBJ whole genome shotgun (WGS) entry which is preliminary data.</text>
</comment>
<evidence type="ECO:0000313" key="2">
    <source>
        <dbReference type="Proteomes" id="UP000735302"/>
    </source>
</evidence>
<gene>
    <name evidence="1" type="ORF">PoB_005246700</name>
</gene>
<proteinExistence type="predicted"/>
<name>A0AAV4C2X0_9GAST</name>
<organism evidence="1 2">
    <name type="scientific">Plakobranchus ocellatus</name>
    <dbReference type="NCBI Taxonomy" id="259542"/>
    <lineage>
        <taxon>Eukaryota</taxon>
        <taxon>Metazoa</taxon>
        <taxon>Spiralia</taxon>
        <taxon>Lophotrochozoa</taxon>
        <taxon>Mollusca</taxon>
        <taxon>Gastropoda</taxon>
        <taxon>Heterobranchia</taxon>
        <taxon>Euthyneura</taxon>
        <taxon>Panpulmonata</taxon>
        <taxon>Sacoglossa</taxon>
        <taxon>Placobranchoidea</taxon>
        <taxon>Plakobranchidae</taxon>
        <taxon>Plakobranchus</taxon>
    </lineage>
</organism>
<evidence type="ECO:0000313" key="1">
    <source>
        <dbReference type="EMBL" id="GFO25962.1"/>
    </source>
</evidence>
<reference evidence="1 2" key="1">
    <citation type="journal article" date="2021" name="Elife">
        <title>Chloroplast acquisition without the gene transfer in kleptoplastic sea slugs, Plakobranchus ocellatus.</title>
        <authorList>
            <person name="Maeda T."/>
            <person name="Takahashi S."/>
            <person name="Yoshida T."/>
            <person name="Shimamura S."/>
            <person name="Takaki Y."/>
            <person name="Nagai Y."/>
            <person name="Toyoda A."/>
            <person name="Suzuki Y."/>
            <person name="Arimoto A."/>
            <person name="Ishii H."/>
            <person name="Satoh N."/>
            <person name="Nishiyama T."/>
            <person name="Hasebe M."/>
            <person name="Maruyama T."/>
            <person name="Minagawa J."/>
            <person name="Obokata J."/>
            <person name="Shigenobu S."/>
        </authorList>
    </citation>
    <scope>NUCLEOTIDE SEQUENCE [LARGE SCALE GENOMIC DNA]</scope>
</reference>
<accession>A0AAV4C2X0</accession>
<sequence length="96" mass="10017">MDSISISTTWFISCPLAHPSGNSREVFENGLISGEMPCAANSSSVYEVLSLPNLAGCKYGGSLPRGVLPGRKIPAGSVVIASQPGIQYRPSPLIVL</sequence>